<dbReference type="AlphaFoldDB" id="U5ELW9"/>
<keyword evidence="2" id="KW-0813">Transport</keyword>
<dbReference type="EMBL" id="GANO01001245">
    <property type="protein sequence ID" value="JAB58626.1"/>
    <property type="molecule type" value="mRNA"/>
</dbReference>
<keyword evidence="7" id="KW-0496">Mitochondrion</keyword>
<dbReference type="SMART" id="SM00638">
    <property type="entry name" value="LPD_N"/>
    <property type="match status" value="1"/>
</dbReference>
<evidence type="ECO:0000256" key="3">
    <source>
        <dbReference type="ARBA" id="ARBA00022729"/>
    </source>
</evidence>
<dbReference type="SUPFAM" id="SSF56968">
    <property type="entry name" value="Lipovitellin-phosvitin complex, beta-sheet shell regions"/>
    <property type="match status" value="1"/>
</dbReference>
<dbReference type="PANTHER" id="PTHR13024:SF0">
    <property type="entry name" value="MICROSOMAL TRIACYLGLYCEROL TRANSFER PROTEIN"/>
    <property type="match status" value="1"/>
</dbReference>
<evidence type="ECO:0000256" key="2">
    <source>
        <dbReference type="ARBA" id="ARBA00022448"/>
    </source>
</evidence>
<dbReference type="PROSITE" id="PS51211">
    <property type="entry name" value="VITELLOGENIN"/>
    <property type="match status" value="1"/>
</dbReference>
<dbReference type="GO" id="GO:0005548">
    <property type="term" value="F:phospholipid transporter activity"/>
    <property type="evidence" value="ECO:0007669"/>
    <property type="project" value="InterPro"/>
</dbReference>
<dbReference type="Gene3D" id="1.25.10.20">
    <property type="entry name" value="Vitellinogen, superhelical"/>
    <property type="match status" value="1"/>
</dbReference>
<keyword evidence="4" id="KW-0256">Endoplasmic reticulum</keyword>
<evidence type="ECO:0000259" key="6">
    <source>
        <dbReference type="PROSITE" id="PS51211"/>
    </source>
</evidence>
<evidence type="ECO:0000256" key="4">
    <source>
        <dbReference type="ARBA" id="ARBA00022824"/>
    </source>
</evidence>
<dbReference type="InterPro" id="IPR039988">
    <property type="entry name" value="MTTP"/>
</dbReference>
<dbReference type="GO" id="GO:0008289">
    <property type="term" value="F:lipid binding"/>
    <property type="evidence" value="ECO:0007669"/>
    <property type="project" value="InterPro"/>
</dbReference>
<evidence type="ECO:0000256" key="1">
    <source>
        <dbReference type="ARBA" id="ARBA00004240"/>
    </source>
</evidence>
<keyword evidence="3" id="KW-0732">Signal</keyword>
<dbReference type="PANTHER" id="PTHR13024">
    <property type="entry name" value="MICROSOMAL TRIGLYCERIDE TRANSFER PROTEIN, LARGE SUBUNIT"/>
    <property type="match status" value="1"/>
</dbReference>
<accession>U5ELW9</accession>
<protein>
    <submittedName>
        <fullName evidence="7">Putative microsomal triglyceride transfer protein</fullName>
    </submittedName>
</protein>
<organism evidence="7">
    <name type="scientific">Corethrella appendiculata</name>
    <dbReference type="NCBI Taxonomy" id="1370023"/>
    <lineage>
        <taxon>Eukaryota</taxon>
        <taxon>Metazoa</taxon>
        <taxon>Ecdysozoa</taxon>
        <taxon>Arthropoda</taxon>
        <taxon>Hexapoda</taxon>
        <taxon>Insecta</taxon>
        <taxon>Pterygota</taxon>
        <taxon>Neoptera</taxon>
        <taxon>Endopterygota</taxon>
        <taxon>Diptera</taxon>
        <taxon>Nematocera</taxon>
        <taxon>Culicoidea</taxon>
        <taxon>Chaoboridae</taxon>
        <taxon>Corethrella</taxon>
    </lineage>
</organism>
<reference evidence="7" key="1">
    <citation type="journal article" date="2014" name="Insect Biochem. Mol. Biol.">
        <title>An insight into the sialome of the frog biting fly, Corethrella appendiculata.</title>
        <authorList>
            <person name="Ribeiro J.M.C."/>
            <person name="Chagas A.C."/>
            <person name="Pham V.M."/>
            <person name="Lounibos L.P."/>
            <person name="Calvo E."/>
        </authorList>
    </citation>
    <scope>NUCLEOTIDE SEQUENCE</scope>
    <source>
        <tissue evidence="7">Salivary glands</tissue>
    </source>
</reference>
<dbReference type="GO" id="GO:0005783">
    <property type="term" value="C:endoplasmic reticulum"/>
    <property type="evidence" value="ECO:0007669"/>
    <property type="project" value="UniProtKB-SubCell"/>
</dbReference>
<dbReference type="InterPro" id="IPR045811">
    <property type="entry name" value="MTP_lip-bd"/>
</dbReference>
<dbReference type="GO" id="GO:0042157">
    <property type="term" value="P:lipoprotein metabolic process"/>
    <property type="evidence" value="ECO:0007669"/>
    <property type="project" value="TreeGrafter"/>
</dbReference>
<comment type="caution">
    <text evidence="5">Lacks conserved residue(s) required for the propagation of feature annotation.</text>
</comment>
<comment type="subcellular location">
    <subcellularLocation>
        <location evidence="1">Endoplasmic reticulum</location>
    </subcellularLocation>
</comment>
<evidence type="ECO:0000256" key="5">
    <source>
        <dbReference type="PROSITE-ProRule" id="PRU00557"/>
    </source>
</evidence>
<dbReference type="InterPro" id="IPR001747">
    <property type="entry name" value="Vitellogenin_N"/>
</dbReference>
<feature type="non-terminal residue" evidence="7">
    <location>
        <position position="1"/>
    </location>
</feature>
<evidence type="ECO:0000313" key="7">
    <source>
        <dbReference type="EMBL" id="JAB58626.1"/>
    </source>
</evidence>
<sequence length="893" mass="100685">KNSKKKMIKNIQLELMISIMCSIVGLCHVAPAFGNAFELGTERTYSYVNDVSIGNVENPNKFVGYLLKAGMKVGTVWGNDNDKLLSFELTTPKLYTKTYKKVNEPIYQKSMLETSTNDVFYAYWQQGTMKEMFLNTKENLSVKNLKKSLISLFQYQLLDGNYVENDVSGTCDVSYMSKSSTKYIKVKSNCRSKDMNQYERKEYVLGTTIKSLSNSEYSLTADGDVSKIDNHEHVEFLMNSYSKIGGFIDSLTTLKSDGVLTNVQTFTGDTIENVIKQELGNLRRVSLETSVQAKQCFSDDCNNLMKFVKDVRTSLSNESVGKKESAIAWLKLVPVGRSAKAEDFIRIFKSQTMKDYKLQLLDLLGAIQTFESHKAVKTMIDFKSEDDFYNAERYLQALAVGGKPHESIIEDLFKLLEEKFDNDKLYDTLIQTIASITQHYANNHPNSFKAELVKKIMLFLLRKLDECKEDHCLVMYIRALQNLKSPATAESLMAKALKGSYTVSVAAMSALRSFPVHLWDKHFKHCFEDMFLQRLRKYDSSARALALDILLDMKLSYEDLAGLMEFLKSNDKVYEMKQYLLQKLRMYSEKCEEFKQNFTTILQNDKQLNNYHVIGARGLSTALSSKYSTYPSFNGSLISLQELSNGVLKRGIVGLTMESSGEKFNLFTLGMFCGGLSSFVGGSDEIDPNEDITTQAGLELTVQGSFLSPIQFFSGQGELMGHVWSGTASEPTPAYQAITLLQDTKKVVKLQNGFAVYLSAIGAMSMDLNGQINFSLWNKNANSKMEQNSGLALIGNIQMENSFIKVGTEFVLTQEPQLHLKSDIDFYSDVLLCLQLTQPNTILSNSQTFTTAIPNTKKKYEFVSNISRHISGLTHALNKKNNDMCNVMLNKSD</sequence>
<dbReference type="GO" id="GO:0016323">
    <property type="term" value="C:basolateral plasma membrane"/>
    <property type="evidence" value="ECO:0007669"/>
    <property type="project" value="TreeGrafter"/>
</dbReference>
<geneLocation type="mitochondrion" evidence="7"/>
<dbReference type="InterPro" id="IPR015816">
    <property type="entry name" value="Vitellinogen_b-sht_N"/>
</dbReference>
<dbReference type="InterPro" id="IPR011030">
    <property type="entry name" value="Lipovitellin_superhlx_dom"/>
</dbReference>
<dbReference type="Pfam" id="PF19444">
    <property type="entry name" value="MTP_lip_bd"/>
    <property type="match status" value="1"/>
</dbReference>
<name>U5ELW9_9DIPT</name>
<dbReference type="InterPro" id="IPR015819">
    <property type="entry name" value="Lipid_transp_b-sht_shell"/>
</dbReference>
<proteinExistence type="evidence at transcript level"/>
<feature type="domain" description="Vitellogenin" evidence="6">
    <location>
        <begin position="37"/>
        <end position="652"/>
    </location>
</feature>
<dbReference type="Gene3D" id="2.30.230.10">
    <property type="entry name" value="Lipovitellin, beta-sheet shell regions, chain A"/>
    <property type="match status" value="1"/>
</dbReference>
<dbReference type="Pfam" id="PF01347">
    <property type="entry name" value="Vitellogenin_N"/>
    <property type="match status" value="1"/>
</dbReference>
<dbReference type="GO" id="GO:0005794">
    <property type="term" value="C:Golgi apparatus"/>
    <property type="evidence" value="ECO:0007669"/>
    <property type="project" value="TreeGrafter"/>
</dbReference>
<dbReference type="SUPFAM" id="SSF48431">
    <property type="entry name" value="Lipovitellin-phosvitin complex, superhelical domain"/>
    <property type="match status" value="1"/>
</dbReference>